<dbReference type="EMBL" id="FR824324">
    <property type="protein sequence ID" value="CCA25173.1"/>
    <property type="molecule type" value="Genomic_DNA"/>
</dbReference>
<accession>F0WUT7</accession>
<reference evidence="2" key="2">
    <citation type="submission" date="2011-02" db="EMBL/GenBank/DDBJ databases">
        <authorList>
            <person name="MacLean D."/>
        </authorList>
    </citation>
    <scope>NUCLEOTIDE SEQUENCE</scope>
</reference>
<dbReference type="AlphaFoldDB" id="F0WUT7"/>
<gene>
    <name evidence="2" type="primary">AlNc14C279G10085</name>
    <name evidence="2" type="ORF">ALNC14_113170</name>
</gene>
<feature type="region of interest" description="Disordered" evidence="1">
    <location>
        <begin position="183"/>
        <end position="221"/>
    </location>
</feature>
<evidence type="ECO:0000313" key="2">
    <source>
        <dbReference type="EMBL" id="CCA25173.1"/>
    </source>
</evidence>
<protein>
    <submittedName>
        <fullName evidence="2">AlNc14C279G10085 protein</fullName>
    </submittedName>
</protein>
<sequence length="279" mass="31694">MNLDECQDCIYDLNVGSMMTMLSRVSALLLTTKSRVQDCMHRAKLDDYDDNRSSCLIFIGVANIVCQYEKMFVTPNTTSPVERISPAFDSGYIPDSMEQYGSSVRNGLTEMNKRANVGTVVSLCGWLKKMQTKCALGRHSEIQYQSEDFDSLQPLSFREVLFIFCGDINTEMSANEDEWTNTRLGSSWTDAQGKKRPRSENESPSNIHLEKTWTDGTGKKRPRLEDEIQHNTDYNNCLSFLQGITSHYVSGRKPATHGGNQKEKNDLIKLRHEILHGEQ</sequence>
<organism evidence="2">
    <name type="scientific">Albugo laibachii Nc14</name>
    <dbReference type="NCBI Taxonomy" id="890382"/>
    <lineage>
        <taxon>Eukaryota</taxon>
        <taxon>Sar</taxon>
        <taxon>Stramenopiles</taxon>
        <taxon>Oomycota</taxon>
        <taxon>Peronosporomycetes</taxon>
        <taxon>Albuginales</taxon>
        <taxon>Albuginaceae</taxon>
        <taxon>Albugo</taxon>
    </lineage>
</organism>
<reference evidence="2" key="1">
    <citation type="journal article" date="2011" name="PLoS Biol.">
        <title>Gene gain and loss during evolution of obligate parasitism in the white rust pathogen of Arabidopsis thaliana.</title>
        <authorList>
            <person name="Kemen E."/>
            <person name="Gardiner A."/>
            <person name="Schultz-Larsen T."/>
            <person name="Kemen A.C."/>
            <person name="Balmuth A.L."/>
            <person name="Robert-Seilaniantz A."/>
            <person name="Bailey K."/>
            <person name="Holub E."/>
            <person name="Studholme D.J."/>
            <person name="Maclean D."/>
            <person name="Jones J.D."/>
        </authorList>
    </citation>
    <scope>NUCLEOTIDE SEQUENCE</scope>
</reference>
<proteinExistence type="predicted"/>
<dbReference type="HOGENOM" id="CLU_998973_0_0_1"/>
<evidence type="ECO:0000256" key="1">
    <source>
        <dbReference type="SAM" id="MobiDB-lite"/>
    </source>
</evidence>
<name>F0WUT7_9STRA</name>